<accession>A0A0R1K8S2</accession>
<dbReference type="RefSeq" id="WP_025024095.1">
    <property type="nucleotide sequence ID" value="NZ_AZDZ01000009.1"/>
</dbReference>
<dbReference type="PATRIC" id="fig|1423775.4.peg.226"/>
<dbReference type="AlphaFoldDB" id="A0A0R1K8S2"/>
<comment type="caution">
    <text evidence="2">The sequence shown here is derived from an EMBL/GenBank/DDBJ whole genome shotgun (WGS) entry which is preliminary data.</text>
</comment>
<dbReference type="GO" id="GO:0046872">
    <property type="term" value="F:metal ion binding"/>
    <property type="evidence" value="ECO:0007669"/>
    <property type="project" value="InterPro"/>
</dbReference>
<sequence length="69" mass="7682">MEKQILVSGLHCENCPKHIAELIKDAKGVEKLDKDMDKMTLTISGNEDLDVNEIKADLASKPFKVEELA</sequence>
<dbReference type="CDD" id="cd00371">
    <property type="entry name" value="HMA"/>
    <property type="match status" value="1"/>
</dbReference>
<dbReference type="Pfam" id="PF00403">
    <property type="entry name" value="HMA"/>
    <property type="match status" value="1"/>
</dbReference>
<evidence type="ECO:0000313" key="2">
    <source>
        <dbReference type="EMBL" id="KRK80045.1"/>
    </source>
</evidence>
<protein>
    <recommendedName>
        <fullName evidence="1">HMA domain-containing protein</fullName>
    </recommendedName>
</protein>
<evidence type="ECO:0000259" key="1">
    <source>
        <dbReference type="PROSITE" id="PS50846"/>
    </source>
</evidence>
<dbReference type="Proteomes" id="UP000051248">
    <property type="component" value="Unassembled WGS sequence"/>
</dbReference>
<dbReference type="Gene3D" id="3.30.70.100">
    <property type="match status" value="1"/>
</dbReference>
<dbReference type="PROSITE" id="PS50846">
    <property type="entry name" value="HMA_2"/>
    <property type="match status" value="1"/>
</dbReference>
<dbReference type="InterPro" id="IPR036163">
    <property type="entry name" value="HMA_dom_sf"/>
</dbReference>
<dbReference type="eggNOG" id="ENOG5030BHF">
    <property type="taxonomic scope" value="Bacteria"/>
</dbReference>
<reference evidence="2 3" key="1">
    <citation type="journal article" date="2015" name="Genome Announc.">
        <title>Expanding the biotechnology potential of lactobacilli through comparative genomics of 213 strains and associated genera.</title>
        <authorList>
            <person name="Sun Z."/>
            <person name="Harris H.M."/>
            <person name="McCann A."/>
            <person name="Guo C."/>
            <person name="Argimon S."/>
            <person name="Zhang W."/>
            <person name="Yang X."/>
            <person name="Jeffery I.B."/>
            <person name="Cooney J.C."/>
            <person name="Kagawa T.F."/>
            <person name="Liu W."/>
            <person name="Song Y."/>
            <person name="Salvetti E."/>
            <person name="Wrobel A."/>
            <person name="Rasinkangas P."/>
            <person name="Parkhill J."/>
            <person name="Rea M.C."/>
            <person name="O'Sullivan O."/>
            <person name="Ritari J."/>
            <person name="Douillard F.P."/>
            <person name="Paul Ross R."/>
            <person name="Yang R."/>
            <person name="Briner A.E."/>
            <person name="Felis G.E."/>
            <person name="de Vos W.M."/>
            <person name="Barrangou R."/>
            <person name="Klaenhammer T.R."/>
            <person name="Caufield P.W."/>
            <person name="Cui Y."/>
            <person name="Zhang H."/>
            <person name="O'Toole P.W."/>
        </authorList>
    </citation>
    <scope>NUCLEOTIDE SEQUENCE [LARGE SCALE GENOMIC DNA]</scope>
    <source>
        <strain evidence="2 3">DSM 19682</strain>
    </source>
</reference>
<evidence type="ECO:0000313" key="3">
    <source>
        <dbReference type="Proteomes" id="UP000051248"/>
    </source>
</evidence>
<dbReference type="SUPFAM" id="SSF55008">
    <property type="entry name" value="HMA, heavy metal-associated domain"/>
    <property type="match status" value="1"/>
</dbReference>
<feature type="domain" description="HMA" evidence="1">
    <location>
        <begin position="1"/>
        <end position="66"/>
    </location>
</feature>
<dbReference type="OrthoDB" id="9813965at2"/>
<proteinExistence type="predicted"/>
<dbReference type="EMBL" id="AZDZ01000009">
    <property type="protein sequence ID" value="KRK80045.1"/>
    <property type="molecule type" value="Genomic_DNA"/>
</dbReference>
<dbReference type="STRING" id="1423775.FD03_GL000222"/>
<organism evidence="2 3">
    <name type="scientific">Companilactobacillus nodensis DSM 19682 = JCM 14932 = NBRC 107160</name>
    <dbReference type="NCBI Taxonomy" id="1423775"/>
    <lineage>
        <taxon>Bacteria</taxon>
        <taxon>Bacillati</taxon>
        <taxon>Bacillota</taxon>
        <taxon>Bacilli</taxon>
        <taxon>Lactobacillales</taxon>
        <taxon>Lactobacillaceae</taxon>
        <taxon>Companilactobacillus</taxon>
    </lineage>
</organism>
<dbReference type="InterPro" id="IPR006121">
    <property type="entry name" value="HMA_dom"/>
</dbReference>
<gene>
    <name evidence="2" type="ORF">FD03_GL000222</name>
</gene>
<keyword evidence="3" id="KW-1185">Reference proteome</keyword>
<name>A0A0R1K8S2_9LACO</name>